<evidence type="ECO:0000313" key="6">
    <source>
        <dbReference type="EMBL" id="MDI3408967.1"/>
    </source>
</evidence>
<dbReference type="Pfam" id="PF06723">
    <property type="entry name" value="MreB_Mbl"/>
    <property type="match status" value="1"/>
</dbReference>
<protein>
    <submittedName>
        <fullName evidence="6">Rod shape-determining protein</fullName>
    </submittedName>
</protein>
<sequence>MTLHDVRLQPGRRHSAWPGGRPRPGFALDLGSARTRAWAPGRGVIFDVPTVTFPGAGAIHPIQRGTVVDPEGTSRMIDRLLGRHLPRFRRPVIVLTTPVLGGPNHRSALRTAMEVLRPRGVLTVPGPKAVAIAARGDTTGPLLVVDIGAHLTEVALLIDGAVADAYHTALGTIDLDGSTTERDLGRSVASMVTDMLRRDRTGQTLNALQQGVLLAGGGALRPACVYDIASRLDTDVRPVAAPHTAALRGAARLLQSATGRRGATVP</sequence>
<evidence type="ECO:0000313" key="7">
    <source>
        <dbReference type="Proteomes" id="UP001223978"/>
    </source>
</evidence>
<comment type="caution">
    <text evidence="6">The sequence shown here is derived from an EMBL/GenBank/DDBJ whole genome shotgun (WGS) entry which is preliminary data.</text>
</comment>
<dbReference type="InterPro" id="IPR043129">
    <property type="entry name" value="ATPase_NBD"/>
</dbReference>
<evidence type="ECO:0000256" key="3">
    <source>
        <dbReference type="ARBA" id="ARBA00022741"/>
    </source>
</evidence>
<keyword evidence="3" id="KW-0547">Nucleotide-binding</keyword>
<evidence type="ECO:0000256" key="1">
    <source>
        <dbReference type="ARBA" id="ARBA00004496"/>
    </source>
</evidence>
<keyword evidence="2" id="KW-0963">Cytoplasm</keyword>
<proteinExistence type="predicted"/>
<evidence type="ECO:0000256" key="2">
    <source>
        <dbReference type="ARBA" id="ARBA00022490"/>
    </source>
</evidence>
<gene>
    <name evidence="6" type="ORF">QIS96_34775</name>
</gene>
<organism evidence="6 7">
    <name type="scientific">Streptomyces cavernicola</name>
    <dbReference type="NCBI Taxonomy" id="3043613"/>
    <lineage>
        <taxon>Bacteria</taxon>
        <taxon>Bacillati</taxon>
        <taxon>Actinomycetota</taxon>
        <taxon>Actinomycetes</taxon>
        <taxon>Kitasatosporales</taxon>
        <taxon>Streptomycetaceae</taxon>
        <taxon>Streptomyces</taxon>
    </lineage>
</organism>
<dbReference type="Gene3D" id="3.30.420.40">
    <property type="match status" value="1"/>
</dbReference>
<dbReference type="InterPro" id="IPR056546">
    <property type="entry name" value="MreB_MamK-like"/>
</dbReference>
<keyword evidence="4" id="KW-0067">ATP-binding</keyword>
<reference evidence="6 7" key="1">
    <citation type="submission" date="2023-05" db="EMBL/GenBank/DDBJ databases">
        <title>Draft genome sequence of Streptomyces sp. B-S-A6 isolated from a cave soil in Thailand.</title>
        <authorList>
            <person name="Chamroensaksri N."/>
            <person name="Muangham S."/>
        </authorList>
    </citation>
    <scope>NUCLEOTIDE SEQUENCE [LARGE SCALE GENOMIC DNA]</scope>
    <source>
        <strain evidence="6 7">B-S-A6</strain>
    </source>
</reference>
<name>A0ABT6SMR4_9ACTN</name>
<dbReference type="PANTHER" id="PTHR42749">
    <property type="entry name" value="CELL SHAPE-DETERMINING PROTEIN MREB"/>
    <property type="match status" value="1"/>
</dbReference>
<evidence type="ECO:0000256" key="4">
    <source>
        <dbReference type="ARBA" id="ARBA00022840"/>
    </source>
</evidence>
<dbReference type="PANTHER" id="PTHR42749:SF1">
    <property type="entry name" value="CELL SHAPE-DETERMINING PROTEIN MREB"/>
    <property type="match status" value="1"/>
</dbReference>
<dbReference type="RefSeq" id="WP_282546844.1">
    <property type="nucleotide sequence ID" value="NZ_JASCIQ010000056.1"/>
</dbReference>
<accession>A0ABT6SMR4</accession>
<dbReference type="SUPFAM" id="SSF53067">
    <property type="entry name" value="Actin-like ATPase domain"/>
    <property type="match status" value="1"/>
</dbReference>
<feature type="region of interest" description="Disordered" evidence="5">
    <location>
        <begin position="1"/>
        <end position="23"/>
    </location>
</feature>
<dbReference type="Proteomes" id="UP001223978">
    <property type="component" value="Unassembled WGS sequence"/>
</dbReference>
<evidence type="ECO:0000256" key="5">
    <source>
        <dbReference type="SAM" id="MobiDB-lite"/>
    </source>
</evidence>
<keyword evidence="7" id="KW-1185">Reference proteome</keyword>
<comment type="subcellular location">
    <subcellularLocation>
        <location evidence="1">Cytoplasm</location>
    </subcellularLocation>
</comment>
<dbReference type="EMBL" id="JASCIQ010000056">
    <property type="protein sequence ID" value="MDI3408967.1"/>
    <property type="molecule type" value="Genomic_DNA"/>
</dbReference>